<dbReference type="InterPro" id="IPR001680">
    <property type="entry name" value="WD40_rpt"/>
</dbReference>
<dbReference type="GO" id="GO:0030864">
    <property type="term" value="C:cortical actin cytoskeleton"/>
    <property type="evidence" value="ECO:0007669"/>
    <property type="project" value="TreeGrafter"/>
</dbReference>
<keyword evidence="1 4" id="KW-0853">WD repeat</keyword>
<evidence type="ECO:0000256" key="3">
    <source>
        <dbReference type="ARBA" id="ARBA00038366"/>
    </source>
</evidence>
<dbReference type="PRINTS" id="PR00320">
    <property type="entry name" value="GPROTEINBRPT"/>
</dbReference>
<dbReference type="InterPro" id="IPR020472">
    <property type="entry name" value="WD40_PAC1"/>
</dbReference>
<feature type="repeat" description="WD" evidence="4">
    <location>
        <begin position="61"/>
        <end position="102"/>
    </location>
</feature>
<dbReference type="Gene3D" id="2.130.10.10">
    <property type="entry name" value="YVTN repeat-like/Quinoprotein amine dehydrogenase"/>
    <property type="match status" value="2"/>
</dbReference>
<dbReference type="AlphaFoldDB" id="A0AAV4WWG0"/>
<dbReference type="PROSITE" id="PS50082">
    <property type="entry name" value="WD_REPEATS_2"/>
    <property type="match status" value="5"/>
</dbReference>
<gene>
    <name evidence="5" type="primary">flr</name>
    <name evidence="5" type="ORF">CDAR_516441</name>
</gene>
<dbReference type="InterPro" id="IPR019775">
    <property type="entry name" value="WD40_repeat_CS"/>
</dbReference>
<reference evidence="5 6" key="1">
    <citation type="submission" date="2021-06" db="EMBL/GenBank/DDBJ databases">
        <title>Caerostris darwini draft genome.</title>
        <authorList>
            <person name="Kono N."/>
            <person name="Arakawa K."/>
        </authorList>
    </citation>
    <scope>NUCLEOTIDE SEQUENCE [LARGE SCALE GENOMIC DNA]</scope>
</reference>
<evidence type="ECO:0000256" key="1">
    <source>
        <dbReference type="ARBA" id="ARBA00022574"/>
    </source>
</evidence>
<accession>A0AAV4WWG0</accession>
<evidence type="ECO:0000313" key="6">
    <source>
        <dbReference type="Proteomes" id="UP001054837"/>
    </source>
</evidence>
<dbReference type="PROSITE" id="PS50294">
    <property type="entry name" value="WD_REPEATS_REGION"/>
    <property type="match status" value="4"/>
</dbReference>
<feature type="repeat" description="WD" evidence="4">
    <location>
        <begin position="192"/>
        <end position="233"/>
    </location>
</feature>
<dbReference type="InterPro" id="IPR036322">
    <property type="entry name" value="WD40_repeat_dom_sf"/>
</dbReference>
<dbReference type="GO" id="GO:0045214">
    <property type="term" value="P:sarcomere organization"/>
    <property type="evidence" value="ECO:0007669"/>
    <property type="project" value="TreeGrafter"/>
</dbReference>
<keyword evidence="6" id="KW-1185">Reference proteome</keyword>
<feature type="repeat" description="WD" evidence="4">
    <location>
        <begin position="322"/>
        <end position="354"/>
    </location>
</feature>
<proteinExistence type="inferred from homology"/>
<sequence length="643" mass="71931">MSVQTSKFTYYPRSTFVTLPRTQRGVPLVLGGDPKGKTFLYPHGNSIIIRDIDNPLGCDIYTEHHTQTTCAKYSPSGFYIASADQHGKVRIWDTTQKEHILKNEFQPIVGVINDLSWSPDNQRICVVGDGRGKFGHVFNADTGTSVGEIAGHSNRINSCDFRPKRPFRLVTGSEDKTVGVFVGPPFKFDSYLNDHTNFVQCVRFAGNGDFFASGGFDGKMFLYKTEDSSNVGEFGHSAHKGGVYALSWSPDGTKLLSASGDKTCKLWDVSTMTAISEFVMGKDIMDQQVSCLWQGRHLLSVSLAGFINYLDIDNPSKPIQVLKGHNKSITSLMYLREKNELYTASHDGAVMYWNPNEGIGDRIKGQGHSNQIQGMAYNNAETVHTVSLDDTLKHINTETHKYVEFGTITCDSPPKGVHSVKSGLTFVGCLKEIIVIYDTESYKFPLEFESSCITVHSTSDDPLCDCAIAVGGNDKKIHTFRYDQQLLEPRLTRFEVEELRKQGKEPEVKYPLEFVKVSSEAEAGFITAIKYSPNGFYIATCNTNRKVMLYITETLELAHNYEWGYHTATVNCLAWNPNNLFVASGSLDTNIIIWDVKNPKVHVFIRNAHVQSQITQLEYLDELVLVSTGQDGNIKTWETYPRP</sequence>
<dbReference type="Pfam" id="PF00400">
    <property type="entry name" value="WD40"/>
    <property type="match status" value="7"/>
</dbReference>
<evidence type="ECO:0000256" key="4">
    <source>
        <dbReference type="PROSITE-ProRule" id="PRU00221"/>
    </source>
</evidence>
<dbReference type="PANTHER" id="PTHR19856">
    <property type="entry name" value="WD-REPEATCONTAINING PROTEIN WDR1"/>
    <property type="match status" value="1"/>
</dbReference>
<dbReference type="EMBL" id="BPLQ01015319">
    <property type="protein sequence ID" value="GIY87232.1"/>
    <property type="molecule type" value="Genomic_DNA"/>
</dbReference>
<evidence type="ECO:0000256" key="2">
    <source>
        <dbReference type="ARBA" id="ARBA00022737"/>
    </source>
</evidence>
<dbReference type="FunFam" id="2.130.10.10:FF:000102">
    <property type="entry name" value="Actin-interacting protein 1"/>
    <property type="match status" value="1"/>
</dbReference>
<comment type="similarity">
    <text evidence="3">Belongs to the WD repeat AIP1 family.</text>
</comment>
<dbReference type="Proteomes" id="UP001054837">
    <property type="component" value="Unassembled WGS sequence"/>
</dbReference>
<protein>
    <submittedName>
        <fullName evidence="5">Actin-interacting protein 1</fullName>
    </submittedName>
</protein>
<evidence type="ECO:0000313" key="5">
    <source>
        <dbReference type="EMBL" id="GIY87232.1"/>
    </source>
</evidence>
<dbReference type="InterPro" id="IPR015943">
    <property type="entry name" value="WD40/YVTN_repeat-like_dom_sf"/>
</dbReference>
<dbReference type="PANTHER" id="PTHR19856:SF0">
    <property type="entry name" value="WD REPEAT-CONTAINING PROTEIN 1"/>
    <property type="match status" value="1"/>
</dbReference>
<dbReference type="GO" id="GO:0051015">
    <property type="term" value="F:actin filament binding"/>
    <property type="evidence" value="ECO:0007669"/>
    <property type="project" value="TreeGrafter"/>
</dbReference>
<dbReference type="GO" id="GO:0040011">
    <property type="term" value="P:locomotion"/>
    <property type="evidence" value="ECO:0007669"/>
    <property type="project" value="TreeGrafter"/>
</dbReference>
<feature type="repeat" description="WD" evidence="4">
    <location>
        <begin position="236"/>
        <end position="277"/>
    </location>
</feature>
<keyword evidence="2" id="KW-0677">Repeat</keyword>
<comment type="caution">
    <text evidence="5">The sequence shown here is derived from an EMBL/GenBank/DDBJ whole genome shotgun (WGS) entry which is preliminary data.</text>
</comment>
<feature type="repeat" description="WD" evidence="4">
    <location>
        <begin position="563"/>
        <end position="598"/>
    </location>
</feature>
<dbReference type="SMART" id="SM00320">
    <property type="entry name" value="WD40"/>
    <property type="match status" value="10"/>
</dbReference>
<organism evidence="5 6">
    <name type="scientific">Caerostris darwini</name>
    <dbReference type="NCBI Taxonomy" id="1538125"/>
    <lineage>
        <taxon>Eukaryota</taxon>
        <taxon>Metazoa</taxon>
        <taxon>Ecdysozoa</taxon>
        <taxon>Arthropoda</taxon>
        <taxon>Chelicerata</taxon>
        <taxon>Arachnida</taxon>
        <taxon>Araneae</taxon>
        <taxon>Araneomorphae</taxon>
        <taxon>Entelegynae</taxon>
        <taxon>Araneoidea</taxon>
        <taxon>Araneidae</taxon>
        <taxon>Caerostris</taxon>
    </lineage>
</organism>
<dbReference type="SUPFAM" id="SSF50978">
    <property type="entry name" value="WD40 repeat-like"/>
    <property type="match status" value="2"/>
</dbReference>
<dbReference type="CDD" id="cd00200">
    <property type="entry name" value="WD40"/>
    <property type="match status" value="1"/>
</dbReference>
<dbReference type="PROSITE" id="PS00678">
    <property type="entry name" value="WD_REPEATS_1"/>
    <property type="match status" value="2"/>
</dbReference>
<name>A0AAV4WWG0_9ARAC</name>
<dbReference type="GO" id="GO:0030042">
    <property type="term" value="P:actin filament depolymerization"/>
    <property type="evidence" value="ECO:0007669"/>
    <property type="project" value="TreeGrafter"/>
</dbReference>